<evidence type="ECO:0000313" key="1">
    <source>
        <dbReference type="EMBL" id="CAB5222324.1"/>
    </source>
</evidence>
<protein>
    <submittedName>
        <fullName evidence="1">Uncharacterized protein</fullName>
    </submittedName>
</protein>
<proteinExistence type="predicted"/>
<dbReference type="EMBL" id="LR798301">
    <property type="protein sequence ID" value="CAB5222324.1"/>
    <property type="molecule type" value="Genomic_DNA"/>
</dbReference>
<accession>A0A6J7X1Z2</accession>
<reference evidence="1" key="1">
    <citation type="submission" date="2020-05" db="EMBL/GenBank/DDBJ databases">
        <authorList>
            <person name="Chiriac C."/>
            <person name="Salcher M."/>
            <person name="Ghai R."/>
            <person name="Kavagutti S V."/>
        </authorList>
    </citation>
    <scope>NUCLEOTIDE SEQUENCE</scope>
</reference>
<name>A0A6J7X1Z2_9CAUD</name>
<organism evidence="1">
    <name type="scientific">uncultured Caudovirales phage</name>
    <dbReference type="NCBI Taxonomy" id="2100421"/>
    <lineage>
        <taxon>Viruses</taxon>
        <taxon>Duplodnaviria</taxon>
        <taxon>Heunggongvirae</taxon>
        <taxon>Uroviricota</taxon>
        <taxon>Caudoviricetes</taxon>
        <taxon>Peduoviridae</taxon>
        <taxon>Maltschvirus</taxon>
        <taxon>Maltschvirus maltsch</taxon>
    </lineage>
</organism>
<gene>
    <name evidence="1" type="ORF">UFOVP361_124</name>
</gene>
<sequence>MTTATADLSWLTTTRTTTHMRALEQLSADIVINAIEGGFTSMWGNVTNYKWRDADWESNSPPTTRATIKSEDYPMSIHIHSKGVLTYMLELVEGKHKDILPTNIALQLVGAVILEGTVDDVACTLDAYDCDSIIQAVALGEVVYG</sequence>